<dbReference type="AlphaFoldDB" id="C7RHL4"/>
<gene>
    <name evidence="2" type="ordered locus">Apre_0947</name>
</gene>
<reference evidence="2 3" key="1">
    <citation type="journal article" date="2009" name="Stand. Genomic Sci.">
        <title>Complete genome sequence of Anaerococcus prevotii type strain (PC1).</title>
        <authorList>
            <person name="Labutti K."/>
            <person name="Pukall R."/>
            <person name="Steenblock K."/>
            <person name="Glavina Del Rio T."/>
            <person name="Tice H."/>
            <person name="Copeland A."/>
            <person name="Cheng J.F."/>
            <person name="Lucas S."/>
            <person name="Chen F."/>
            <person name="Nolan M."/>
            <person name="Bruce D."/>
            <person name="Goodwin L."/>
            <person name="Pitluck S."/>
            <person name="Ivanova N."/>
            <person name="Mavromatis K."/>
            <person name="Ovchinnikova G."/>
            <person name="Pati A."/>
            <person name="Chen A."/>
            <person name="Palaniappan K."/>
            <person name="Land M."/>
            <person name="Hauser L."/>
            <person name="Chang Y.J."/>
            <person name="Jeffries C.D."/>
            <person name="Chain P."/>
            <person name="Saunders E."/>
            <person name="Brettin T."/>
            <person name="Detter J.C."/>
            <person name="Han C."/>
            <person name="Goker M."/>
            <person name="Bristow J."/>
            <person name="Eisen J.A."/>
            <person name="Markowitz V."/>
            <person name="Hugenholtz P."/>
            <person name="Kyrpides N.C."/>
            <person name="Klenk H.P."/>
            <person name="Lapidus A."/>
        </authorList>
    </citation>
    <scope>NUCLEOTIDE SEQUENCE [LARGE SCALE GENOMIC DNA]</scope>
    <source>
        <strain evidence="3">ATCC 9321 / DSM 20548 / JCM 6508 / NCTC 11806 / PC1</strain>
    </source>
</reference>
<dbReference type="STRING" id="525919.Apre_0947"/>
<dbReference type="HOGENOM" id="CLU_1514871_0_0_9"/>
<dbReference type="OrthoDB" id="1693024at2"/>
<evidence type="ECO:0000256" key="1">
    <source>
        <dbReference type="SAM" id="Phobius"/>
    </source>
</evidence>
<evidence type="ECO:0008006" key="4">
    <source>
        <dbReference type="Google" id="ProtNLM"/>
    </source>
</evidence>
<dbReference type="Gene3D" id="3.90.420.10">
    <property type="entry name" value="Oxidoreductase, molybdopterin-binding domain"/>
    <property type="match status" value="1"/>
</dbReference>
<sequence>MRRDALKRFKKNKYNIYLALIGFIVLLLIFFFVKNKIADYNLRKHDNEIVIIKDSENNQHSYTLKEIRKLKSVKKKVKLEKGLEEVELTGVALEKLLGDLGYKLEESPDLIIEDSDGNYTTYPMSVALEVDRVLLVYKINNKPNQDYDDSMGALSLIDTNSDSKETWIKDVKVLNIK</sequence>
<feature type="transmembrane region" description="Helical" evidence="1">
    <location>
        <begin position="14"/>
        <end position="33"/>
    </location>
</feature>
<dbReference type="RefSeq" id="WP_015777878.1">
    <property type="nucleotide sequence ID" value="NC_013171.1"/>
</dbReference>
<keyword evidence="3" id="KW-1185">Reference proteome</keyword>
<dbReference type="InterPro" id="IPR036374">
    <property type="entry name" value="OxRdtase_Mopterin-bd_sf"/>
</dbReference>
<accession>C7RHL4</accession>
<organism evidence="2 3">
    <name type="scientific">Anaerococcus prevotii (strain ATCC 9321 / DSM 20548 / JCM 6508 / NCTC 11806 / PC1)</name>
    <name type="common">Peptostreptococcus prevotii</name>
    <name type="synonym">Peptococcus prevotii</name>
    <dbReference type="NCBI Taxonomy" id="525919"/>
    <lineage>
        <taxon>Bacteria</taxon>
        <taxon>Bacillati</taxon>
        <taxon>Bacillota</taxon>
        <taxon>Tissierellia</taxon>
        <taxon>Tissierellales</taxon>
        <taxon>Peptoniphilaceae</taxon>
        <taxon>Anaerococcus</taxon>
    </lineage>
</organism>
<name>C7RHL4_ANAPD</name>
<dbReference type="eggNOG" id="ENOG5033WPW">
    <property type="taxonomic scope" value="Bacteria"/>
</dbReference>
<dbReference type="KEGG" id="apr:Apre_0947"/>
<keyword evidence="1" id="KW-0812">Transmembrane</keyword>
<proteinExistence type="predicted"/>
<dbReference type="EMBL" id="CP001708">
    <property type="protein sequence ID" value="ACV28975.1"/>
    <property type="molecule type" value="Genomic_DNA"/>
</dbReference>
<protein>
    <recommendedName>
        <fullName evidence="4">Oxidoreductase molybdopterin-binding domain-containing protein</fullName>
    </recommendedName>
</protein>
<keyword evidence="1" id="KW-1133">Transmembrane helix</keyword>
<evidence type="ECO:0000313" key="3">
    <source>
        <dbReference type="Proteomes" id="UP000002294"/>
    </source>
</evidence>
<evidence type="ECO:0000313" key="2">
    <source>
        <dbReference type="EMBL" id="ACV28975.1"/>
    </source>
</evidence>
<dbReference type="Proteomes" id="UP000002294">
    <property type="component" value="Chromosome"/>
</dbReference>
<keyword evidence="1" id="KW-0472">Membrane</keyword>